<dbReference type="GO" id="GO:0043025">
    <property type="term" value="C:neuronal cell body"/>
    <property type="evidence" value="ECO:0007669"/>
    <property type="project" value="TreeGrafter"/>
</dbReference>
<gene>
    <name evidence="6" type="ORF">MEDL_16431</name>
</gene>
<evidence type="ECO:0000259" key="5">
    <source>
        <dbReference type="PROSITE" id="PS50835"/>
    </source>
</evidence>
<dbReference type="InterPro" id="IPR050958">
    <property type="entry name" value="Cell_Adh-Cytoskel_Orgn"/>
</dbReference>
<comment type="caution">
    <text evidence="6">The sequence shown here is derived from an EMBL/GenBank/DDBJ whole genome shotgun (WGS) entry which is preliminary data.</text>
</comment>
<feature type="compositionally biased region" description="Basic residues" evidence="3">
    <location>
        <begin position="509"/>
        <end position="547"/>
    </location>
</feature>
<dbReference type="PROSITE" id="PS50835">
    <property type="entry name" value="IG_LIKE"/>
    <property type="match status" value="1"/>
</dbReference>
<dbReference type="SMART" id="SM00409">
    <property type="entry name" value="IG"/>
    <property type="match status" value="1"/>
</dbReference>
<evidence type="ECO:0000313" key="7">
    <source>
        <dbReference type="Proteomes" id="UP000683360"/>
    </source>
</evidence>
<dbReference type="GO" id="GO:0005886">
    <property type="term" value="C:plasma membrane"/>
    <property type="evidence" value="ECO:0007669"/>
    <property type="project" value="TreeGrafter"/>
</dbReference>
<dbReference type="InterPro" id="IPR036179">
    <property type="entry name" value="Ig-like_dom_sf"/>
</dbReference>
<evidence type="ECO:0000256" key="4">
    <source>
        <dbReference type="SAM" id="SignalP"/>
    </source>
</evidence>
<feature type="chain" id="PRO_5035712489" description="Ig-like domain-containing protein" evidence="4">
    <location>
        <begin position="18"/>
        <end position="615"/>
    </location>
</feature>
<evidence type="ECO:0000256" key="2">
    <source>
        <dbReference type="ARBA" id="ARBA00023157"/>
    </source>
</evidence>
<dbReference type="SUPFAM" id="SSF48726">
    <property type="entry name" value="Immunoglobulin"/>
    <property type="match status" value="1"/>
</dbReference>
<evidence type="ECO:0000256" key="1">
    <source>
        <dbReference type="ARBA" id="ARBA00022729"/>
    </source>
</evidence>
<name>A0A8S3R1S9_MYTED</name>
<dbReference type="Pfam" id="PF07679">
    <property type="entry name" value="I-set"/>
    <property type="match status" value="1"/>
</dbReference>
<dbReference type="PANTHER" id="PTHR45080:SF8">
    <property type="entry name" value="IG-LIKE DOMAIN-CONTAINING PROTEIN"/>
    <property type="match status" value="1"/>
</dbReference>
<dbReference type="GO" id="GO:0007156">
    <property type="term" value="P:homophilic cell adhesion via plasma membrane adhesion molecules"/>
    <property type="evidence" value="ECO:0007669"/>
    <property type="project" value="TreeGrafter"/>
</dbReference>
<accession>A0A8S3R1S9</accession>
<dbReference type="InterPro" id="IPR013783">
    <property type="entry name" value="Ig-like_fold"/>
</dbReference>
<feature type="domain" description="Ig-like" evidence="5">
    <location>
        <begin position="120"/>
        <end position="276"/>
    </location>
</feature>
<dbReference type="InterPro" id="IPR007110">
    <property type="entry name" value="Ig-like_dom"/>
</dbReference>
<evidence type="ECO:0000256" key="3">
    <source>
        <dbReference type="SAM" id="MobiDB-lite"/>
    </source>
</evidence>
<feature type="region of interest" description="Disordered" evidence="3">
    <location>
        <begin position="506"/>
        <end position="548"/>
    </location>
</feature>
<feature type="signal peptide" evidence="4">
    <location>
        <begin position="1"/>
        <end position="17"/>
    </location>
</feature>
<keyword evidence="2" id="KW-1015">Disulfide bond</keyword>
<dbReference type="Proteomes" id="UP000683360">
    <property type="component" value="Unassembled WGS sequence"/>
</dbReference>
<dbReference type="InterPro" id="IPR013098">
    <property type="entry name" value="Ig_I-set"/>
</dbReference>
<dbReference type="PANTHER" id="PTHR45080">
    <property type="entry name" value="CONTACTIN 5"/>
    <property type="match status" value="1"/>
</dbReference>
<keyword evidence="1 4" id="KW-0732">Signal</keyword>
<organism evidence="6 7">
    <name type="scientific">Mytilus edulis</name>
    <name type="common">Blue mussel</name>
    <dbReference type="NCBI Taxonomy" id="6550"/>
    <lineage>
        <taxon>Eukaryota</taxon>
        <taxon>Metazoa</taxon>
        <taxon>Spiralia</taxon>
        <taxon>Lophotrochozoa</taxon>
        <taxon>Mollusca</taxon>
        <taxon>Bivalvia</taxon>
        <taxon>Autobranchia</taxon>
        <taxon>Pteriomorphia</taxon>
        <taxon>Mytilida</taxon>
        <taxon>Mytiloidea</taxon>
        <taxon>Mytilidae</taxon>
        <taxon>Mytilinae</taxon>
        <taxon>Mytilus</taxon>
    </lineage>
</organism>
<dbReference type="GO" id="GO:0050808">
    <property type="term" value="P:synapse organization"/>
    <property type="evidence" value="ECO:0007669"/>
    <property type="project" value="TreeGrafter"/>
</dbReference>
<dbReference type="EMBL" id="CAJPWZ010000867">
    <property type="protein sequence ID" value="CAG2201829.1"/>
    <property type="molecule type" value="Genomic_DNA"/>
</dbReference>
<evidence type="ECO:0000313" key="6">
    <source>
        <dbReference type="EMBL" id="CAG2201829.1"/>
    </source>
</evidence>
<dbReference type="Gene3D" id="2.60.40.10">
    <property type="entry name" value="Immunoglobulins"/>
    <property type="match status" value="1"/>
</dbReference>
<reference evidence="6" key="1">
    <citation type="submission" date="2021-03" db="EMBL/GenBank/DDBJ databases">
        <authorList>
            <person name="Bekaert M."/>
        </authorList>
    </citation>
    <scope>NUCLEOTIDE SEQUENCE</scope>
</reference>
<protein>
    <recommendedName>
        <fullName evidence="5">Ig-like domain-containing protein</fullName>
    </recommendedName>
</protein>
<keyword evidence="7" id="KW-1185">Reference proteome</keyword>
<dbReference type="GO" id="GO:0008046">
    <property type="term" value="F:axon guidance receptor activity"/>
    <property type="evidence" value="ECO:0007669"/>
    <property type="project" value="TreeGrafter"/>
</dbReference>
<dbReference type="OrthoDB" id="190835at2759"/>
<proteinExistence type="predicted"/>
<sequence length="615" mass="70052">MLINFVLLLIAGALCSAAKPDVKLSFDCFGAYCGIRCEVTDVPMDATIHLSKTSPENDLTYATIHFREDSDYIIIFFNTFYKRWEGYYTCTVKENTASHKTWTTDPVYIKSLINESNTDPARILAVKTDYHEKLLDSGMDVRFQCSVDGIPEPKVTWKKIGDEDFLAVDEINYNSPEEINMEYKEMAVIVEGYPDPHVTWWKVTENGRERLPEDSSSFWERGYEFYSEPLHNDDSYYLDEGSKSIRLRIYNVSPEDLGTYVVKAENQHGTDELTLTMKPYLENPDKDLPVFNDRCADFLSSIVVSEQDVHDMISKLDVDKAMCAHVTLSEIIEAHVRVINATCHDNLHHTNDCSTYTLKIGYYRCIADDKLIPGNRFEYDFGMEYQFNTSAKFIFTEGLDKTGFDYIMVVVMNNNFKGFTPVTTCESTKDKSRDENRNSTVIHTKSYFSESSSFSFDIEIKTVCQPSFCFGLRCEKCEKVTLALTASNRMTTQDSSIEYITSYKTPSHSSRKVTSRHKTTTHSSRKVTSRHKTTTHSSRKVTSRHKTTTYSIPTGSAASLLTELVGNNLSCINSVQSSASDIVGTQSSYVNKRTVEISYQGNHDRLVENDEMFQS</sequence>
<dbReference type="AlphaFoldDB" id="A0A8S3R1S9"/>
<dbReference type="InterPro" id="IPR003599">
    <property type="entry name" value="Ig_sub"/>
</dbReference>
<dbReference type="GO" id="GO:0030424">
    <property type="term" value="C:axon"/>
    <property type="evidence" value="ECO:0007669"/>
    <property type="project" value="TreeGrafter"/>
</dbReference>